<dbReference type="STRING" id="1223802.SUTH_02740"/>
<gene>
    <name evidence="1" type="ORF">SUTH_02740</name>
</gene>
<keyword evidence="2" id="KW-1185">Reference proteome</keyword>
<protein>
    <recommendedName>
        <fullName evidence="3">AsmA domain-containing protein</fullName>
    </recommendedName>
</protein>
<dbReference type="KEGG" id="shd:SUTH_02740"/>
<accession>W0SGV8</accession>
<evidence type="ECO:0000313" key="2">
    <source>
        <dbReference type="Proteomes" id="UP000031637"/>
    </source>
</evidence>
<name>W0SGV8_9PROT</name>
<dbReference type="Proteomes" id="UP000031637">
    <property type="component" value="Chromosome"/>
</dbReference>
<sequence>MKKLAAVLLVLAVIVAAGVFWLSGNIDGLIKAAIASYGSAMTQATVSVDAVRIAPADGKGTISNIQIGNPAGFKTAYAMKVGQIDVDIDIASVARDVVVIRRIAINAPDVIYEKGDAMTNFDAIQKNIASYLGPTDGKKDDKGKKLIVEELTIRDARAQASAAFMNGKTVNVPLPDITLKNLGKAKGGITAGELGQEVAGALKAKLTGAVSFDRLMKSTGEALDKAGAAVKGLFK</sequence>
<dbReference type="RefSeq" id="WP_041099983.1">
    <property type="nucleotide sequence ID" value="NZ_AP012547.1"/>
</dbReference>
<evidence type="ECO:0008006" key="3">
    <source>
        <dbReference type="Google" id="ProtNLM"/>
    </source>
</evidence>
<organism evidence="1 2">
    <name type="scientific">Sulfuritalea hydrogenivorans sk43H</name>
    <dbReference type="NCBI Taxonomy" id="1223802"/>
    <lineage>
        <taxon>Bacteria</taxon>
        <taxon>Pseudomonadati</taxon>
        <taxon>Pseudomonadota</taxon>
        <taxon>Betaproteobacteria</taxon>
        <taxon>Nitrosomonadales</taxon>
        <taxon>Sterolibacteriaceae</taxon>
        <taxon>Sulfuritalea</taxon>
    </lineage>
</organism>
<dbReference type="OrthoDB" id="9810976at2"/>
<dbReference type="HOGENOM" id="CLU_088504_0_0_4"/>
<evidence type="ECO:0000313" key="1">
    <source>
        <dbReference type="EMBL" id="BAO30519.1"/>
    </source>
</evidence>
<reference evidence="1 2" key="1">
    <citation type="journal article" date="2014" name="Syst. Appl. Microbiol.">
        <title>Complete genomes of freshwater sulfur oxidizers Sulfuricella denitrificans skB26 and Sulfuritalea hydrogenivorans sk43H: genetic insights into the sulfur oxidation pathway of betaproteobacteria.</title>
        <authorList>
            <person name="Watanabe T."/>
            <person name="Kojima H."/>
            <person name="Fukui M."/>
        </authorList>
    </citation>
    <scope>NUCLEOTIDE SEQUENCE [LARGE SCALE GENOMIC DNA]</scope>
    <source>
        <strain evidence="1">DSM22779</strain>
    </source>
</reference>
<proteinExistence type="predicted"/>
<dbReference type="AlphaFoldDB" id="W0SGV8"/>
<dbReference type="EMBL" id="AP012547">
    <property type="protein sequence ID" value="BAO30519.1"/>
    <property type="molecule type" value="Genomic_DNA"/>
</dbReference>